<proteinExistence type="predicted"/>
<dbReference type="AlphaFoldDB" id="A0AA88DZU0"/>
<feature type="region of interest" description="Disordered" evidence="1">
    <location>
        <begin position="29"/>
        <end position="65"/>
    </location>
</feature>
<dbReference type="Proteomes" id="UP001187192">
    <property type="component" value="Unassembled WGS sequence"/>
</dbReference>
<comment type="caution">
    <text evidence="2">The sequence shown here is derived from an EMBL/GenBank/DDBJ whole genome shotgun (WGS) entry which is preliminary data.</text>
</comment>
<reference evidence="2" key="1">
    <citation type="submission" date="2023-07" db="EMBL/GenBank/DDBJ databases">
        <title>draft genome sequence of fig (Ficus carica).</title>
        <authorList>
            <person name="Takahashi T."/>
            <person name="Nishimura K."/>
        </authorList>
    </citation>
    <scope>NUCLEOTIDE SEQUENCE</scope>
</reference>
<name>A0AA88DZU0_FICCA</name>
<gene>
    <name evidence="2" type="ORF">TIFTF001_034394</name>
</gene>
<accession>A0AA88DZU0</accession>
<evidence type="ECO:0000256" key="1">
    <source>
        <dbReference type="SAM" id="MobiDB-lite"/>
    </source>
</evidence>
<feature type="compositionally biased region" description="Basic and acidic residues" evidence="1">
    <location>
        <begin position="46"/>
        <end position="65"/>
    </location>
</feature>
<evidence type="ECO:0000313" key="3">
    <source>
        <dbReference type="Proteomes" id="UP001187192"/>
    </source>
</evidence>
<sequence>MLAYNVLPTFAHLRGIAWRHAESDEFVRGQGMAAQEQSRLPRRKSDKNQSDQNKQEKGKAVIIDAKRNEAHSGLRTSVGRFLQYTPLVTTVEHVLNQVSGRDCSEILHPFAQTVLGEIRTNTATSTRMLATT</sequence>
<evidence type="ECO:0000313" key="2">
    <source>
        <dbReference type="EMBL" id="GMN65312.1"/>
    </source>
</evidence>
<protein>
    <submittedName>
        <fullName evidence="2">Uncharacterized protein</fullName>
    </submittedName>
</protein>
<organism evidence="2 3">
    <name type="scientific">Ficus carica</name>
    <name type="common">Common fig</name>
    <dbReference type="NCBI Taxonomy" id="3494"/>
    <lineage>
        <taxon>Eukaryota</taxon>
        <taxon>Viridiplantae</taxon>
        <taxon>Streptophyta</taxon>
        <taxon>Embryophyta</taxon>
        <taxon>Tracheophyta</taxon>
        <taxon>Spermatophyta</taxon>
        <taxon>Magnoliopsida</taxon>
        <taxon>eudicotyledons</taxon>
        <taxon>Gunneridae</taxon>
        <taxon>Pentapetalae</taxon>
        <taxon>rosids</taxon>
        <taxon>fabids</taxon>
        <taxon>Rosales</taxon>
        <taxon>Moraceae</taxon>
        <taxon>Ficeae</taxon>
        <taxon>Ficus</taxon>
    </lineage>
</organism>
<dbReference type="EMBL" id="BTGU01000225">
    <property type="protein sequence ID" value="GMN65312.1"/>
    <property type="molecule type" value="Genomic_DNA"/>
</dbReference>
<keyword evidence="3" id="KW-1185">Reference proteome</keyword>